<name>A0A7R9I7P4_9NEOP</name>
<accession>A0A7R9I7P4</accession>
<proteinExistence type="predicted"/>
<sequence length="52" mass="6271">MHKNLLKLMPEYASSWIRFYLQVKASKCTKAVNTMRWILKYLKKPELIKSKI</sequence>
<dbReference type="EMBL" id="OD577717">
    <property type="protein sequence ID" value="CAD7450713.1"/>
    <property type="molecule type" value="Genomic_DNA"/>
</dbReference>
<reference evidence="1" key="1">
    <citation type="submission" date="2020-11" db="EMBL/GenBank/DDBJ databases">
        <authorList>
            <person name="Tran Van P."/>
        </authorList>
    </citation>
    <scope>NUCLEOTIDE SEQUENCE</scope>
</reference>
<dbReference type="AlphaFoldDB" id="A0A7R9I7P4"/>
<evidence type="ECO:0000313" key="1">
    <source>
        <dbReference type="EMBL" id="CAD7450713.1"/>
    </source>
</evidence>
<gene>
    <name evidence="1" type="ORF">TBIB3V08_LOCUS12982</name>
</gene>
<organism evidence="1">
    <name type="scientific">Timema bartmani</name>
    <dbReference type="NCBI Taxonomy" id="61472"/>
    <lineage>
        <taxon>Eukaryota</taxon>
        <taxon>Metazoa</taxon>
        <taxon>Ecdysozoa</taxon>
        <taxon>Arthropoda</taxon>
        <taxon>Hexapoda</taxon>
        <taxon>Insecta</taxon>
        <taxon>Pterygota</taxon>
        <taxon>Neoptera</taxon>
        <taxon>Polyneoptera</taxon>
        <taxon>Phasmatodea</taxon>
        <taxon>Timematodea</taxon>
        <taxon>Timematoidea</taxon>
        <taxon>Timematidae</taxon>
        <taxon>Timema</taxon>
    </lineage>
</organism>
<protein>
    <submittedName>
        <fullName evidence="1">Uncharacterized protein</fullName>
    </submittedName>
</protein>